<reference evidence="3" key="1">
    <citation type="journal article" date="2021" name="mSystems">
        <title>Bacteria and Archaea Synergistically Convert Glycine Betaine to Biogenic Methane in the Formosa Cold Seep of the South China Sea.</title>
        <authorList>
            <person name="Li L."/>
            <person name="Zhang W."/>
            <person name="Zhang S."/>
            <person name="Song L."/>
            <person name="Sun Q."/>
            <person name="Zhang H."/>
            <person name="Xiang H."/>
            <person name="Dong X."/>
        </authorList>
    </citation>
    <scope>NUCLEOTIDE SEQUENCE</scope>
    <source>
        <strain evidence="3">ZWT</strain>
    </source>
</reference>
<dbReference type="RefSeq" id="WP_250859363.1">
    <property type="nucleotide sequence ID" value="NZ_JAGSOJ010000002.1"/>
</dbReference>
<dbReference type="PANTHER" id="PTHR46558:SF11">
    <property type="entry name" value="HTH-TYPE TRANSCRIPTIONAL REGULATOR XRE"/>
    <property type="match status" value="1"/>
</dbReference>
<comment type="caution">
    <text evidence="3">The sequence shown here is derived from an EMBL/GenBank/DDBJ whole genome shotgun (WGS) entry which is preliminary data.</text>
</comment>
<dbReference type="AlphaFoldDB" id="A0A9J6P435"/>
<evidence type="ECO:0000259" key="2">
    <source>
        <dbReference type="PROSITE" id="PS50943"/>
    </source>
</evidence>
<evidence type="ECO:0000313" key="3">
    <source>
        <dbReference type="EMBL" id="MCM1990328.1"/>
    </source>
</evidence>
<organism evidence="3 4">
    <name type="scientific">Oceanirhabdus seepicola</name>
    <dbReference type="NCBI Taxonomy" id="2828781"/>
    <lineage>
        <taxon>Bacteria</taxon>
        <taxon>Bacillati</taxon>
        <taxon>Bacillota</taxon>
        <taxon>Clostridia</taxon>
        <taxon>Eubacteriales</taxon>
        <taxon>Clostridiaceae</taxon>
        <taxon>Oceanirhabdus</taxon>
    </lineage>
</organism>
<dbReference type="InterPro" id="IPR010982">
    <property type="entry name" value="Lambda_DNA-bd_dom_sf"/>
</dbReference>
<evidence type="ECO:0000256" key="1">
    <source>
        <dbReference type="ARBA" id="ARBA00023125"/>
    </source>
</evidence>
<accession>A0A9J6P435</accession>
<dbReference type="GO" id="GO:0003677">
    <property type="term" value="F:DNA binding"/>
    <property type="evidence" value="ECO:0007669"/>
    <property type="project" value="UniProtKB-KW"/>
</dbReference>
<dbReference type="CDD" id="cd00093">
    <property type="entry name" value="HTH_XRE"/>
    <property type="match status" value="1"/>
</dbReference>
<protein>
    <submittedName>
        <fullName evidence="3">Helix-turn-helix transcriptional regulator</fullName>
    </submittedName>
</protein>
<dbReference type="EMBL" id="JAGSOJ010000002">
    <property type="protein sequence ID" value="MCM1990328.1"/>
    <property type="molecule type" value="Genomic_DNA"/>
</dbReference>
<gene>
    <name evidence="3" type="ORF">KDK92_11330</name>
</gene>
<name>A0A9J6P435_9CLOT</name>
<keyword evidence="4" id="KW-1185">Reference proteome</keyword>
<reference evidence="3" key="2">
    <citation type="submission" date="2021-04" db="EMBL/GenBank/DDBJ databases">
        <authorList>
            <person name="Dong X."/>
        </authorList>
    </citation>
    <scope>NUCLEOTIDE SEQUENCE</scope>
    <source>
        <strain evidence="3">ZWT</strain>
    </source>
</reference>
<dbReference type="SUPFAM" id="SSF47413">
    <property type="entry name" value="lambda repressor-like DNA-binding domains"/>
    <property type="match status" value="1"/>
</dbReference>
<dbReference type="Pfam" id="PF01381">
    <property type="entry name" value="HTH_3"/>
    <property type="match status" value="1"/>
</dbReference>
<proteinExistence type="predicted"/>
<feature type="domain" description="HTH cro/C1-type" evidence="2">
    <location>
        <begin position="9"/>
        <end position="63"/>
    </location>
</feature>
<dbReference type="SMART" id="SM00530">
    <property type="entry name" value="HTH_XRE"/>
    <property type="match status" value="1"/>
</dbReference>
<dbReference type="PANTHER" id="PTHR46558">
    <property type="entry name" value="TRACRIPTIONAL REGULATORY PROTEIN-RELATED-RELATED"/>
    <property type="match status" value="1"/>
</dbReference>
<keyword evidence="1" id="KW-0238">DNA-binding</keyword>
<dbReference type="PROSITE" id="PS50943">
    <property type="entry name" value="HTH_CROC1"/>
    <property type="match status" value="1"/>
</dbReference>
<dbReference type="Proteomes" id="UP001056429">
    <property type="component" value="Unassembled WGS sequence"/>
</dbReference>
<dbReference type="InterPro" id="IPR001387">
    <property type="entry name" value="Cro/C1-type_HTH"/>
</dbReference>
<dbReference type="Gene3D" id="1.10.260.40">
    <property type="entry name" value="lambda repressor-like DNA-binding domains"/>
    <property type="match status" value="1"/>
</dbReference>
<sequence length="137" mass="15496">MNIKICKNIAKLRKENKMTQAQVAEYLGVSPQAVSKWEQEAAIPDVYLIPKIAFFFNVSIDTLFGTSNIDTTDLLVSKYSTVRNEKNYKEAKEAVETLLDMNGEDMKALGLLCHLEYQRALEFLLKSKASCENLLKA</sequence>
<evidence type="ECO:0000313" key="4">
    <source>
        <dbReference type="Proteomes" id="UP001056429"/>
    </source>
</evidence>